<accession>A0A423GN86</accession>
<evidence type="ECO:0000313" key="2">
    <source>
        <dbReference type="EMBL" id="ROM93804.1"/>
    </source>
</evidence>
<name>A0A423GN86_9PSED</name>
<dbReference type="InterPro" id="IPR010657">
    <property type="entry name" value="ImpA_N"/>
</dbReference>
<dbReference type="PANTHER" id="PTHR37951">
    <property type="entry name" value="CYTOPLASMIC PROTEIN-RELATED"/>
    <property type="match status" value="1"/>
</dbReference>
<dbReference type="RefSeq" id="WP_123583818.1">
    <property type="nucleotide sequence ID" value="NZ_MOBI01000021.1"/>
</dbReference>
<evidence type="ECO:0000259" key="1">
    <source>
        <dbReference type="Pfam" id="PF06812"/>
    </source>
</evidence>
<dbReference type="PANTHER" id="PTHR37951:SF1">
    <property type="entry name" value="TYPE VI SECRETION SYSTEM COMPONENT TSSA1"/>
    <property type="match status" value="1"/>
</dbReference>
<dbReference type="Pfam" id="PF06812">
    <property type="entry name" value="ImpA_N"/>
    <property type="match status" value="1"/>
</dbReference>
<sequence>MSLPSLSPLPPSLPELITQLLEPISDETPCGQDLRYEPEFDQLRELRREDDTSLPTGVWQASIKRAQWPELAKLASRLLLERSKDLMLSAWLGEAWLHLDGLEGLPGSLALVAGLCERYPEQLHPQAEEGDQSWRVIPLEWLARRYSEILLTRVPLFDTRTSEFADFCLDDWRRLQVQQVMVNDTKAAKTSAEAARNEQKKLTEQIRATPLSFWLRSQGSLLLSLQHLQRLEDWSDAYLGNQAPGYKSLQDIIEALLTLVQEFIAMHPRQPTQAPVEPPPVQAPQNTLEPEAAPAQQALREPVSREEAYRQLLLIAEYLARTEPHSPVPYLIRRGVEWGNKPLSELLGELISADAESRRLWTLLGVL</sequence>
<dbReference type="AlphaFoldDB" id="A0A423GN86"/>
<comment type="caution">
    <text evidence="2">The sequence shown here is derived from an EMBL/GenBank/DDBJ whole genome shotgun (WGS) entry which is preliminary data.</text>
</comment>
<proteinExistence type="predicted"/>
<dbReference type="InterPro" id="IPR017740">
    <property type="entry name" value="TssA-like"/>
</dbReference>
<dbReference type="NCBIfam" id="TIGR03363">
    <property type="entry name" value="VI_chp_8"/>
    <property type="match status" value="1"/>
</dbReference>
<dbReference type="EMBL" id="MOBI01000021">
    <property type="protein sequence ID" value="ROM93804.1"/>
    <property type="molecule type" value="Genomic_DNA"/>
</dbReference>
<reference evidence="2 3" key="1">
    <citation type="submission" date="2016-10" db="EMBL/GenBank/DDBJ databases">
        <title>Comparative genome analysis of multiple Pseudomonas spp. focuses on biocontrol and plant growth promoting traits.</title>
        <authorList>
            <person name="Tao X.-Y."/>
            <person name="Taylor C.G."/>
        </authorList>
    </citation>
    <scope>NUCLEOTIDE SEQUENCE [LARGE SCALE GENOMIC DNA]</scope>
    <source>
        <strain evidence="2 3">37D10</strain>
    </source>
</reference>
<organism evidence="2 3">
    <name type="scientific">Pseudomonas brassicacearum</name>
    <dbReference type="NCBI Taxonomy" id="930166"/>
    <lineage>
        <taxon>Bacteria</taxon>
        <taxon>Pseudomonadati</taxon>
        <taxon>Pseudomonadota</taxon>
        <taxon>Gammaproteobacteria</taxon>
        <taxon>Pseudomonadales</taxon>
        <taxon>Pseudomonadaceae</taxon>
        <taxon>Pseudomonas</taxon>
    </lineage>
</organism>
<feature type="domain" description="ImpA N-terminal" evidence="1">
    <location>
        <begin position="21"/>
        <end position="143"/>
    </location>
</feature>
<dbReference type="Proteomes" id="UP000284684">
    <property type="component" value="Unassembled WGS sequence"/>
</dbReference>
<evidence type="ECO:0000313" key="3">
    <source>
        <dbReference type="Proteomes" id="UP000284684"/>
    </source>
</evidence>
<protein>
    <submittedName>
        <fullName evidence="2">Type VI secretion protein</fullName>
    </submittedName>
</protein>
<gene>
    <name evidence="2" type="ORF">BK658_19255</name>
</gene>